<feature type="chain" id="PRO_5032716931" description="Right handed beta helix domain-containing protein" evidence="2">
    <location>
        <begin position="24"/>
        <end position="479"/>
    </location>
</feature>
<proteinExistence type="predicted"/>
<feature type="signal peptide" evidence="2">
    <location>
        <begin position="1"/>
        <end position="23"/>
    </location>
</feature>
<feature type="compositionally biased region" description="Low complexity" evidence="1">
    <location>
        <begin position="49"/>
        <end position="59"/>
    </location>
</feature>
<dbReference type="AlphaFoldDB" id="A0A848QEG4"/>
<name>A0A848QEG4_9SPHN</name>
<evidence type="ECO:0000256" key="1">
    <source>
        <dbReference type="SAM" id="MobiDB-lite"/>
    </source>
</evidence>
<feature type="compositionally biased region" description="Pro residues" evidence="1">
    <location>
        <begin position="36"/>
        <end position="48"/>
    </location>
</feature>
<feature type="region of interest" description="Disordered" evidence="1">
    <location>
        <begin position="181"/>
        <end position="209"/>
    </location>
</feature>
<evidence type="ECO:0000256" key="2">
    <source>
        <dbReference type="SAM" id="SignalP"/>
    </source>
</evidence>
<dbReference type="Pfam" id="PF13229">
    <property type="entry name" value="Beta_helix"/>
    <property type="match status" value="1"/>
</dbReference>
<dbReference type="InterPro" id="IPR039448">
    <property type="entry name" value="Beta_helix"/>
</dbReference>
<organism evidence="4 5">
    <name type="scientific">Pontixanthobacter rizhaonensis</name>
    <dbReference type="NCBI Taxonomy" id="2730337"/>
    <lineage>
        <taxon>Bacteria</taxon>
        <taxon>Pseudomonadati</taxon>
        <taxon>Pseudomonadota</taxon>
        <taxon>Alphaproteobacteria</taxon>
        <taxon>Sphingomonadales</taxon>
        <taxon>Erythrobacteraceae</taxon>
        <taxon>Pontixanthobacter</taxon>
    </lineage>
</organism>
<dbReference type="EMBL" id="JABCRE010000003">
    <property type="protein sequence ID" value="NMW32031.1"/>
    <property type="molecule type" value="Genomic_DNA"/>
</dbReference>
<keyword evidence="5" id="KW-1185">Reference proteome</keyword>
<dbReference type="InterPro" id="IPR011050">
    <property type="entry name" value="Pectin_lyase_fold/virulence"/>
</dbReference>
<evidence type="ECO:0000313" key="5">
    <source>
        <dbReference type="Proteomes" id="UP000561181"/>
    </source>
</evidence>
<dbReference type="InterPro" id="IPR012334">
    <property type="entry name" value="Pectin_lyas_fold"/>
</dbReference>
<dbReference type="InterPro" id="IPR006626">
    <property type="entry name" value="PbH1"/>
</dbReference>
<dbReference type="Gene3D" id="2.160.20.10">
    <property type="entry name" value="Single-stranded right-handed beta-helix, Pectin lyase-like"/>
    <property type="match status" value="1"/>
</dbReference>
<feature type="domain" description="Right handed beta helix" evidence="3">
    <location>
        <begin position="188"/>
        <end position="342"/>
    </location>
</feature>
<feature type="compositionally biased region" description="Polar residues" evidence="1">
    <location>
        <begin position="181"/>
        <end position="200"/>
    </location>
</feature>
<dbReference type="SMART" id="SM00710">
    <property type="entry name" value="PbH1"/>
    <property type="match status" value="7"/>
</dbReference>
<accession>A0A848QEG4</accession>
<dbReference type="SUPFAM" id="SSF51126">
    <property type="entry name" value="Pectin lyase-like"/>
    <property type="match status" value="1"/>
</dbReference>
<feature type="region of interest" description="Disordered" evidence="1">
    <location>
        <begin position="28"/>
        <end position="59"/>
    </location>
</feature>
<evidence type="ECO:0000259" key="3">
    <source>
        <dbReference type="Pfam" id="PF13229"/>
    </source>
</evidence>
<reference evidence="4 5" key="1">
    <citation type="submission" date="2020-04" db="EMBL/GenBank/DDBJ databases">
        <authorList>
            <person name="Liu A."/>
        </authorList>
    </citation>
    <scope>NUCLEOTIDE SEQUENCE [LARGE SCALE GENOMIC DNA]</scope>
    <source>
        <strain evidence="4 5">RZ02</strain>
    </source>
</reference>
<dbReference type="RefSeq" id="WP_170012339.1">
    <property type="nucleotide sequence ID" value="NZ_JABCRE010000003.1"/>
</dbReference>
<protein>
    <recommendedName>
        <fullName evidence="3">Right handed beta helix domain-containing protein</fullName>
    </recommendedName>
</protein>
<keyword evidence="2" id="KW-0732">Signal</keyword>
<comment type="caution">
    <text evidence="4">The sequence shown here is derived from an EMBL/GenBank/DDBJ whole genome shotgun (WGS) entry which is preliminary data.</text>
</comment>
<gene>
    <name evidence="4" type="ORF">HKD42_08155</name>
</gene>
<dbReference type="Proteomes" id="UP000561181">
    <property type="component" value="Unassembled WGS sequence"/>
</dbReference>
<evidence type="ECO:0000313" key="4">
    <source>
        <dbReference type="EMBL" id="NMW32031.1"/>
    </source>
</evidence>
<sequence length="479" mass="48446">MNNPKTRVLAAGLLVSVCLPLGSCGGGDGSSSAPPVASPSPTPTPTPTSTPTGTFAATGGECDGTAGWQAIADDGMDDTAAITTSLQQAANKGDTLTIPAGTYNIDDPGGVSVIIKNADFAIIATGVVFVAGSNVNSDIIDFDATTSSFSAACGGDALVNVSWTGGEIDISRAHLSGTVPQGTSVGATTTGNPVASTTDGLSIRGATGGTSPRAKVDAVTIDGLTVVGAPISSANRTTYLTDPNNAAAVDSTTDTWRNAGGDSGVFVMGAQSALIENSVFFGIRDASIYMSAAPYNASFGANYVMRNNQFYGGFDGISSKRGAQSITMEGNVFVNVVRGVSLESLAQPLRDTNGQTSERIVQPVLIRDNVFNGAQRAVQVESANMVTVSGNLIRNLGARVAGQNGPVRYNRYEGIVLEGVTNASVAGNQIAGIGGARQNASNTVGITVGPHQGIVGPIMSSNVDIAADNILTNLDSNIE</sequence>